<dbReference type="Proteomes" id="UP000886998">
    <property type="component" value="Unassembled WGS sequence"/>
</dbReference>
<evidence type="ECO:0000313" key="2">
    <source>
        <dbReference type="Proteomes" id="UP000886998"/>
    </source>
</evidence>
<gene>
    <name evidence="1" type="ORF">TNIN_258231</name>
</gene>
<comment type="caution">
    <text evidence="1">The sequence shown here is derived from an EMBL/GenBank/DDBJ whole genome shotgun (WGS) entry which is preliminary data.</text>
</comment>
<organism evidence="1 2">
    <name type="scientific">Trichonephila inaurata madagascariensis</name>
    <dbReference type="NCBI Taxonomy" id="2747483"/>
    <lineage>
        <taxon>Eukaryota</taxon>
        <taxon>Metazoa</taxon>
        <taxon>Ecdysozoa</taxon>
        <taxon>Arthropoda</taxon>
        <taxon>Chelicerata</taxon>
        <taxon>Arachnida</taxon>
        <taxon>Araneae</taxon>
        <taxon>Araneomorphae</taxon>
        <taxon>Entelegynae</taxon>
        <taxon>Araneoidea</taxon>
        <taxon>Nephilidae</taxon>
        <taxon>Trichonephila</taxon>
        <taxon>Trichonephila inaurata</taxon>
    </lineage>
</organism>
<protein>
    <submittedName>
        <fullName evidence="1">Uncharacterized protein</fullName>
    </submittedName>
</protein>
<sequence length="89" mass="10246">MNVTSQLTVDLDKSVKSFWELKSFEINETNDSSSESEKAIQIFDSSIIPEKDITKCYFLGKKEKIELCDSYKNTLKEEIENVTSKEVKV</sequence>
<dbReference type="EMBL" id="BMAV01001377">
    <property type="protein sequence ID" value="GFY39428.1"/>
    <property type="molecule type" value="Genomic_DNA"/>
</dbReference>
<keyword evidence="2" id="KW-1185">Reference proteome</keyword>
<dbReference type="OrthoDB" id="10441873at2759"/>
<proteinExistence type="predicted"/>
<dbReference type="AlphaFoldDB" id="A0A8X6WQE3"/>
<reference evidence="1" key="1">
    <citation type="submission" date="2020-08" db="EMBL/GenBank/DDBJ databases">
        <title>Multicomponent nature underlies the extraordinary mechanical properties of spider dragline silk.</title>
        <authorList>
            <person name="Kono N."/>
            <person name="Nakamura H."/>
            <person name="Mori M."/>
            <person name="Yoshida Y."/>
            <person name="Ohtoshi R."/>
            <person name="Malay A.D."/>
            <person name="Moran D.A.P."/>
            <person name="Tomita M."/>
            <person name="Numata K."/>
            <person name="Arakawa K."/>
        </authorList>
    </citation>
    <scope>NUCLEOTIDE SEQUENCE</scope>
</reference>
<evidence type="ECO:0000313" key="1">
    <source>
        <dbReference type="EMBL" id="GFY39428.1"/>
    </source>
</evidence>
<name>A0A8X6WQE3_9ARAC</name>
<accession>A0A8X6WQE3</accession>